<dbReference type="STRING" id="1454004.AW11_02110"/>
<dbReference type="Proteomes" id="UP000022141">
    <property type="component" value="Unassembled WGS sequence"/>
</dbReference>
<proteinExistence type="inferred from homology"/>
<gene>
    <name evidence="8" type="ORF">AW11_02110</name>
</gene>
<evidence type="ECO:0000256" key="4">
    <source>
        <dbReference type="ARBA" id="ARBA00022692"/>
    </source>
</evidence>
<dbReference type="GO" id="GO:0015483">
    <property type="term" value="F:long-chain fatty acid transporting porin activity"/>
    <property type="evidence" value="ECO:0007669"/>
    <property type="project" value="TreeGrafter"/>
</dbReference>
<dbReference type="PANTHER" id="PTHR35093:SF8">
    <property type="entry name" value="OUTER MEMBRANE PROTEIN NMB0088-RELATED"/>
    <property type="match status" value="1"/>
</dbReference>
<evidence type="ECO:0000256" key="7">
    <source>
        <dbReference type="ARBA" id="ARBA00023237"/>
    </source>
</evidence>
<keyword evidence="9" id="KW-1185">Reference proteome</keyword>
<evidence type="ECO:0000313" key="9">
    <source>
        <dbReference type="Proteomes" id="UP000022141"/>
    </source>
</evidence>
<keyword evidence="4" id="KW-0812">Transmembrane</keyword>
<keyword evidence="7" id="KW-0998">Cell outer membrane</keyword>
<comment type="caution">
    <text evidence="8">The sequence shown here is derived from an EMBL/GenBank/DDBJ whole genome shotgun (WGS) entry which is preliminary data.</text>
</comment>
<keyword evidence="5" id="KW-0732">Signal</keyword>
<dbReference type="AlphaFoldDB" id="A0A011QHK1"/>
<evidence type="ECO:0000256" key="3">
    <source>
        <dbReference type="ARBA" id="ARBA00022452"/>
    </source>
</evidence>
<dbReference type="InterPro" id="IPR005017">
    <property type="entry name" value="OMPP1/FadL/TodX"/>
</dbReference>
<reference evidence="8" key="1">
    <citation type="submission" date="2014-02" db="EMBL/GenBank/DDBJ databases">
        <title>Expanding our view of genomic diversity in Candidatus Accumulibacter clades.</title>
        <authorList>
            <person name="Skennerton C.T."/>
            <person name="Barr J.J."/>
            <person name="Slater F.R."/>
            <person name="Bond P.L."/>
            <person name="Tyson G.W."/>
        </authorList>
    </citation>
    <scope>NUCLEOTIDE SEQUENCE [LARGE SCALE GENOMIC DNA]</scope>
</reference>
<name>A0A011QHK1_ACCRE</name>
<sequence length="452" mass="47909">MLVQHRYTSAQAARRFEVSARGWSLVALAAATLASGQVFAGGMLAYEIGTADVGLASAGYSARAQDASTVFTNPAGMTRLEGTQALASGQLLWANTKYSIGSGTSPLLGNDDGGYAVGSGGWFPGGGAFFSYSVSPDLKLGFALAGNFGAPLTYDNNWAGRYYVQSTTMLGVSLLPSIAFKVNDRLSLGAGLNAMYGMYTNQVAINNVAPIFGDGRLKLDDRTWGWGVNLGLLYEVDEGTRVGLTWNSQVNLDFKGPAHFSNLSPTVATALNTAGLLNSTIKVGVKVPQQVMASVFTQLDPQWALLGSVGWQQWSKFGAINIGIEDTSHPVSLTTDIPFKDTWHVATGAQYRLSEPWLLNFGVAYDSGFQPNGSTVSPLMPLNTAWRFGVGGQQQLSKTSVWGLAAEYIYGGTLKTDLQTTAPVAVGGRGNLIGSYDNTGTLVMSVYGSWKF</sequence>
<evidence type="ECO:0000256" key="2">
    <source>
        <dbReference type="ARBA" id="ARBA00008163"/>
    </source>
</evidence>
<organism evidence="8 9">
    <name type="scientific">Accumulibacter regalis</name>
    <dbReference type="NCBI Taxonomy" id="522306"/>
    <lineage>
        <taxon>Bacteria</taxon>
        <taxon>Pseudomonadati</taxon>
        <taxon>Pseudomonadota</taxon>
        <taxon>Betaproteobacteria</taxon>
        <taxon>Candidatus Accumulibacter</taxon>
    </lineage>
</organism>
<dbReference type="eggNOG" id="COG2067">
    <property type="taxonomic scope" value="Bacteria"/>
</dbReference>
<comment type="similarity">
    <text evidence="2">Belongs to the OmpP1/FadL family.</text>
</comment>
<dbReference type="SUPFAM" id="SSF56935">
    <property type="entry name" value="Porins"/>
    <property type="match status" value="1"/>
</dbReference>
<dbReference type="Gene3D" id="2.40.160.60">
    <property type="entry name" value="Outer membrane protein transport protein (OMPP1/FadL/TodX)"/>
    <property type="match status" value="1"/>
</dbReference>
<accession>A0A011QHK1</accession>
<comment type="subcellular location">
    <subcellularLocation>
        <location evidence="1">Cell outer membrane</location>
        <topology evidence="1">Multi-pass membrane protein</topology>
    </subcellularLocation>
</comment>
<evidence type="ECO:0000313" key="8">
    <source>
        <dbReference type="EMBL" id="EXI88490.1"/>
    </source>
</evidence>
<evidence type="ECO:0000256" key="1">
    <source>
        <dbReference type="ARBA" id="ARBA00004571"/>
    </source>
</evidence>
<evidence type="ECO:0000256" key="5">
    <source>
        <dbReference type="ARBA" id="ARBA00022729"/>
    </source>
</evidence>
<evidence type="ECO:0000256" key="6">
    <source>
        <dbReference type="ARBA" id="ARBA00023136"/>
    </source>
</evidence>
<protein>
    <submittedName>
        <fullName evidence="8">47 kDa outer membrane protein</fullName>
    </submittedName>
</protein>
<dbReference type="PATRIC" id="fig|1454004.3.peg.2185"/>
<dbReference type="Pfam" id="PF03349">
    <property type="entry name" value="Toluene_X"/>
    <property type="match status" value="1"/>
</dbReference>
<dbReference type="GO" id="GO:0009279">
    <property type="term" value="C:cell outer membrane"/>
    <property type="evidence" value="ECO:0007669"/>
    <property type="project" value="UniProtKB-SubCell"/>
</dbReference>
<dbReference type="EMBL" id="JEMY01000026">
    <property type="protein sequence ID" value="EXI88490.1"/>
    <property type="molecule type" value="Genomic_DNA"/>
</dbReference>
<dbReference type="PANTHER" id="PTHR35093">
    <property type="entry name" value="OUTER MEMBRANE PROTEIN NMB0088-RELATED"/>
    <property type="match status" value="1"/>
</dbReference>
<keyword evidence="6" id="KW-0472">Membrane</keyword>
<keyword evidence="3" id="KW-1134">Transmembrane beta strand</keyword>